<sequence>MPAGTEALVLPDVDESSSVDTAEGEIAVAEDATATAPIARAVITTATETPRIDLTAAPFTTCPSTFDVGGL</sequence>
<proteinExistence type="predicted"/>
<gene>
    <name evidence="1" type="ORF">UFOPK1603_01322</name>
</gene>
<reference evidence="1" key="1">
    <citation type="submission" date="2020-05" db="EMBL/GenBank/DDBJ databases">
        <authorList>
            <person name="Chiriac C."/>
            <person name="Salcher M."/>
            <person name="Ghai R."/>
            <person name="Kavagutti S V."/>
        </authorList>
    </citation>
    <scope>NUCLEOTIDE SEQUENCE</scope>
</reference>
<dbReference type="EMBL" id="CAEZTG010000134">
    <property type="protein sequence ID" value="CAB4573526.1"/>
    <property type="molecule type" value="Genomic_DNA"/>
</dbReference>
<name>A0A6J6ECE9_9ZZZZ</name>
<evidence type="ECO:0000313" key="1">
    <source>
        <dbReference type="EMBL" id="CAB4573526.1"/>
    </source>
</evidence>
<dbReference type="AlphaFoldDB" id="A0A6J6ECE9"/>
<organism evidence="1">
    <name type="scientific">freshwater metagenome</name>
    <dbReference type="NCBI Taxonomy" id="449393"/>
    <lineage>
        <taxon>unclassified sequences</taxon>
        <taxon>metagenomes</taxon>
        <taxon>ecological metagenomes</taxon>
    </lineage>
</organism>
<protein>
    <submittedName>
        <fullName evidence="1">Unannotated protein</fullName>
    </submittedName>
</protein>
<accession>A0A6J6ECE9</accession>